<evidence type="ECO:0000313" key="2">
    <source>
        <dbReference type="Proteomes" id="UP000288227"/>
    </source>
</evidence>
<accession>A0A401U911</accession>
<keyword evidence="2" id="KW-1185">Reference proteome</keyword>
<sequence length="166" mass="18559">MRKLILILVISVIAILSLLISLKQNKVKQLKTIIPEFTLTTLIGDTIIFNKSNFPTKLILNFYSYDCTLCMAEISDIISFSRENSIPILFISADSLGTIISFTEELKSQGISDEDKISFARVSLQDVYGVFGSLAVPQSVLFEEGLKIKMVKKGILSRNDLLKSFE</sequence>
<comment type="caution">
    <text evidence="1">The sequence shown here is derived from an EMBL/GenBank/DDBJ whole genome shotgun (WGS) entry which is preliminary data.</text>
</comment>
<proteinExistence type="predicted"/>
<dbReference type="SUPFAM" id="SSF52833">
    <property type="entry name" value="Thioredoxin-like"/>
    <property type="match status" value="1"/>
</dbReference>
<dbReference type="AlphaFoldDB" id="A0A401U911"/>
<protein>
    <submittedName>
        <fullName evidence="1">Uncharacterized protein</fullName>
    </submittedName>
</protein>
<gene>
    <name evidence="1" type="ORF">SanaruYs_16010</name>
</gene>
<dbReference type="RefSeq" id="WP_127122043.1">
    <property type="nucleotide sequence ID" value="NZ_BHXQ01000003.1"/>
</dbReference>
<reference evidence="1 2" key="1">
    <citation type="submission" date="2018-11" db="EMBL/GenBank/DDBJ databases">
        <title>Chryseotalea sanarue gen. nov., sp., nov., a member of the family Cytophagaceae, isolated from a brackish lake in Hamamatsu Japan.</title>
        <authorList>
            <person name="Maejima Y."/>
            <person name="Iino T."/>
            <person name="Muraguchi Y."/>
            <person name="Fukuda K."/>
            <person name="Ohkuma M."/>
            <person name="Moriuchi R."/>
            <person name="Dohra H."/>
            <person name="Kimbara K."/>
            <person name="Shintani M."/>
        </authorList>
    </citation>
    <scope>NUCLEOTIDE SEQUENCE [LARGE SCALE GENOMIC DNA]</scope>
    <source>
        <strain evidence="1 2">Ys</strain>
    </source>
</reference>
<dbReference type="EMBL" id="BHXQ01000003">
    <property type="protein sequence ID" value="GCC51376.1"/>
    <property type="molecule type" value="Genomic_DNA"/>
</dbReference>
<name>A0A401U911_9BACT</name>
<organism evidence="1 2">
    <name type="scientific">Chryseotalea sanaruensis</name>
    <dbReference type="NCBI Taxonomy" id="2482724"/>
    <lineage>
        <taxon>Bacteria</taxon>
        <taxon>Pseudomonadati</taxon>
        <taxon>Bacteroidota</taxon>
        <taxon>Cytophagia</taxon>
        <taxon>Cytophagales</taxon>
        <taxon>Chryseotaleaceae</taxon>
        <taxon>Chryseotalea</taxon>
    </lineage>
</organism>
<dbReference type="InterPro" id="IPR036249">
    <property type="entry name" value="Thioredoxin-like_sf"/>
</dbReference>
<dbReference type="Gene3D" id="3.40.30.10">
    <property type="entry name" value="Glutaredoxin"/>
    <property type="match status" value="1"/>
</dbReference>
<dbReference type="Proteomes" id="UP000288227">
    <property type="component" value="Unassembled WGS sequence"/>
</dbReference>
<evidence type="ECO:0000313" key="1">
    <source>
        <dbReference type="EMBL" id="GCC51376.1"/>
    </source>
</evidence>